<evidence type="ECO:0000256" key="3">
    <source>
        <dbReference type="PROSITE-ProRule" id="PRU00023"/>
    </source>
</evidence>
<dbReference type="InterPro" id="IPR036770">
    <property type="entry name" value="Ankyrin_rpt-contain_sf"/>
</dbReference>
<evidence type="ECO:0000313" key="4">
    <source>
        <dbReference type="EMBL" id="CZR40857.1"/>
    </source>
</evidence>
<reference evidence="5" key="1">
    <citation type="journal article" date="2016" name="Genome Biol. Evol.">
        <title>Comparative 'omics' of the Fusarium fujikuroi species complex highlights differences in genetic potential and metabolite synthesis.</title>
        <authorList>
            <person name="Niehaus E.-M."/>
            <person name="Muensterkoetter M."/>
            <person name="Proctor R.H."/>
            <person name="Brown D.W."/>
            <person name="Sharon A."/>
            <person name="Idan Y."/>
            <person name="Oren-Young L."/>
            <person name="Sieber C.M."/>
            <person name="Novak O."/>
            <person name="Pencik A."/>
            <person name="Tarkowska D."/>
            <person name="Hromadova K."/>
            <person name="Freeman S."/>
            <person name="Maymon M."/>
            <person name="Elazar M."/>
            <person name="Youssef S.A."/>
            <person name="El-Shabrawy E.S.M."/>
            <person name="Shalaby A.B.A."/>
            <person name="Houterman P."/>
            <person name="Brock N.L."/>
            <person name="Burkhardt I."/>
            <person name="Tsavkelova E.A."/>
            <person name="Dickschat J.S."/>
            <person name="Galuszka P."/>
            <person name="Gueldener U."/>
            <person name="Tudzynski B."/>
        </authorList>
    </citation>
    <scope>NUCLEOTIDE SEQUENCE [LARGE SCALE GENOMIC DNA]</scope>
    <source>
        <strain evidence="5">ET1</strain>
    </source>
</reference>
<dbReference type="InterPro" id="IPR002110">
    <property type="entry name" value="Ankyrin_rpt"/>
</dbReference>
<protein>
    <recommendedName>
        <fullName evidence="6">Ankyrin</fullName>
    </recommendedName>
</protein>
<dbReference type="PRINTS" id="PR01415">
    <property type="entry name" value="ANKYRIN"/>
</dbReference>
<dbReference type="SMART" id="SM00248">
    <property type="entry name" value="ANK"/>
    <property type="match status" value="16"/>
</dbReference>
<feature type="repeat" description="ANK" evidence="3">
    <location>
        <begin position="439"/>
        <end position="463"/>
    </location>
</feature>
<dbReference type="PROSITE" id="PS50297">
    <property type="entry name" value="ANK_REP_REGION"/>
    <property type="match status" value="4"/>
</dbReference>
<dbReference type="PANTHER" id="PTHR24198:SF165">
    <property type="entry name" value="ANKYRIN REPEAT-CONTAINING PROTEIN-RELATED"/>
    <property type="match status" value="1"/>
</dbReference>
<evidence type="ECO:0000313" key="5">
    <source>
        <dbReference type="Proteomes" id="UP000183971"/>
    </source>
</evidence>
<proteinExistence type="predicted"/>
<feature type="repeat" description="ANK" evidence="3">
    <location>
        <begin position="502"/>
        <end position="534"/>
    </location>
</feature>
<evidence type="ECO:0000256" key="2">
    <source>
        <dbReference type="ARBA" id="ARBA00023043"/>
    </source>
</evidence>
<evidence type="ECO:0000256" key="1">
    <source>
        <dbReference type="ARBA" id="ARBA00022737"/>
    </source>
</evidence>
<keyword evidence="2 3" id="KW-0040">ANK repeat</keyword>
<accession>A0A1L7VJV9</accession>
<keyword evidence="1" id="KW-0677">Repeat</keyword>
<evidence type="ECO:0008006" key="6">
    <source>
        <dbReference type="Google" id="ProtNLM"/>
    </source>
</evidence>
<name>A0A1L7VJV9_FUSPR</name>
<dbReference type="PANTHER" id="PTHR24198">
    <property type="entry name" value="ANKYRIN REPEAT AND PROTEIN KINASE DOMAIN-CONTAINING PROTEIN"/>
    <property type="match status" value="1"/>
</dbReference>
<dbReference type="VEuPathDB" id="FungiDB:FPRO_10445"/>
<dbReference type="Pfam" id="PF12796">
    <property type="entry name" value="Ank_2"/>
    <property type="match status" value="4"/>
</dbReference>
<keyword evidence="5" id="KW-1185">Reference proteome</keyword>
<feature type="repeat" description="ANK" evidence="3">
    <location>
        <begin position="697"/>
        <end position="729"/>
    </location>
</feature>
<dbReference type="EMBL" id="FJOF01000005">
    <property type="protein sequence ID" value="CZR40857.1"/>
    <property type="molecule type" value="Genomic_DNA"/>
</dbReference>
<dbReference type="Gene3D" id="1.25.40.20">
    <property type="entry name" value="Ankyrin repeat-containing domain"/>
    <property type="match status" value="7"/>
</dbReference>
<dbReference type="SUPFAM" id="SSF48403">
    <property type="entry name" value="Ankyrin repeat"/>
    <property type="match status" value="3"/>
</dbReference>
<dbReference type="AlphaFoldDB" id="A0A1L7VJV9"/>
<organism evidence="4 5">
    <name type="scientific">Fusarium proliferatum (strain ET1)</name>
    <name type="common">Orchid endophyte fungus</name>
    <dbReference type="NCBI Taxonomy" id="1227346"/>
    <lineage>
        <taxon>Eukaryota</taxon>
        <taxon>Fungi</taxon>
        <taxon>Dikarya</taxon>
        <taxon>Ascomycota</taxon>
        <taxon>Pezizomycotina</taxon>
        <taxon>Sordariomycetes</taxon>
        <taxon>Hypocreomycetidae</taxon>
        <taxon>Hypocreales</taxon>
        <taxon>Nectriaceae</taxon>
        <taxon>Fusarium</taxon>
        <taxon>Fusarium fujikuroi species complex</taxon>
    </lineage>
</organism>
<dbReference type="Proteomes" id="UP000183971">
    <property type="component" value="Unassembled WGS sequence"/>
</dbReference>
<comment type="caution">
    <text evidence="4">The sequence shown here is derived from an EMBL/GenBank/DDBJ whole genome shotgun (WGS) entry which is preliminary data.</text>
</comment>
<dbReference type="Pfam" id="PF00023">
    <property type="entry name" value="Ank"/>
    <property type="match status" value="1"/>
</dbReference>
<dbReference type="PROSITE" id="PS50088">
    <property type="entry name" value="ANK_REPEAT"/>
    <property type="match status" value="8"/>
</dbReference>
<sequence length="804" mass="88905">MQDAKFNVPADEKEVCLMGAIFNKHPKVAEVLLDYGVSPDTSDLDGSAAYKASKAGLTELVRKLIKAGADISGDTAEGRGFLTSALCAASQNGHFEIVEDLLKAGHDVRMQDSLLYAVENGHTVIVELLMGWGACEAEPINNHVLEMAAFSGTDQLVRRLLDSTPDGYDTSKVNNALLKACEAGRSDMIRLLVSRGAQPDRPIDFKYRHYKNDYMKLDWIEDSKIRHNCLVLAAQSGNEYAVQMLLDNEFDLSQVLNLKKELKVTTSIYVGMAFVRALLGCHQRVITTLLDAMTNHAYTDEIANLRAASEDHNQHILRGFSHAVDYDMRRVFPDFSWVVEKLHKLLLWKHRHMSQTLLKEAGVDLNFSDPLRFAVVNGHEQVVRLLLDEGVDVNSIVEGFGGHPKYPLLLEACSHKVTSDSIAHMLLDHGADYNNFDYLGETALHKAAENGRVTVVERLLGLGDLADKRTISGRTPLHVASNTDVIRALLAAGSNVNAINDDGWTPLHYAAQRGNPEGIELLLRYGANAHARTKDGRTALHLALEVRISFDRDILRTVNLLLDSGIDANVKDSKGLTPLHTACLPYNPNVLGQSTEKRSSSLHACLSYGVKIVGMLIDKGADVNALDNKGTSPFQMVTRRRVCQATIDIVSLLINHGANVNSQDNNGSTALHQVEESIVHADLLLDHGVIIDARDGKGETALLSSFERGHLHVARFLIDRGADINTRNHNGETMLHQVDGRNRDFCPFLLDREIDINALSIQGWSPLAYCLSSKWLPKKVSKLLVEKGGKNIRNWREEEYSLED</sequence>
<dbReference type="GeneID" id="42055317"/>
<gene>
    <name evidence="4" type="ORF">FPRO_10445</name>
</gene>
<dbReference type="Pfam" id="PF13637">
    <property type="entry name" value="Ank_4"/>
    <property type="match status" value="1"/>
</dbReference>
<feature type="repeat" description="ANK" evidence="3">
    <location>
        <begin position="366"/>
        <end position="398"/>
    </location>
</feature>
<feature type="repeat" description="ANK" evidence="3">
    <location>
        <begin position="472"/>
        <end position="501"/>
    </location>
</feature>
<feature type="repeat" description="ANK" evidence="3">
    <location>
        <begin position="84"/>
        <end position="113"/>
    </location>
</feature>
<feature type="repeat" description="ANK" evidence="3">
    <location>
        <begin position="535"/>
        <end position="573"/>
    </location>
</feature>
<feature type="repeat" description="ANK" evidence="3">
    <location>
        <begin position="629"/>
        <end position="665"/>
    </location>
</feature>
<dbReference type="RefSeq" id="XP_031081450.1">
    <property type="nucleotide sequence ID" value="XM_031231411.1"/>
</dbReference>